<gene>
    <name evidence="2" type="ORF">RC62_2805</name>
</gene>
<organism evidence="2 3">
    <name type="scientific">Flavobacterium aquidurense</name>
    <dbReference type="NCBI Taxonomy" id="362413"/>
    <lineage>
        <taxon>Bacteria</taxon>
        <taxon>Pseudomonadati</taxon>
        <taxon>Bacteroidota</taxon>
        <taxon>Flavobacteriia</taxon>
        <taxon>Flavobacteriales</taxon>
        <taxon>Flavobacteriaceae</taxon>
        <taxon>Flavobacterium</taxon>
    </lineage>
</organism>
<sequence>MNKIKLFLLYITFLQSAFILAQSKANYQSLTNRVKQFSKPAKVLFNNIDSKGNGSIEFTNAKKQVLRFRLDKKKLQVMHGGIAYQLFYYKNNYLQRIETFDTSGNFAAERESKNEAAVNFIIDKPDLYLQKKKLIDAAEGNIDLKDDSNEKIIRVEIFDHNNLPIREFQPTYISSKTYWNYNVRMYWP</sequence>
<accession>A0A0Q0S2Q2</accession>
<evidence type="ECO:0000313" key="3">
    <source>
        <dbReference type="Proteomes" id="UP000050443"/>
    </source>
</evidence>
<dbReference type="AlphaFoldDB" id="A0A0Q0S2Q2"/>
<dbReference type="STRING" id="362413.RC62_2805"/>
<name>A0A0Q0S2Q2_9FLAO</name>
<feature type="chain" id="PRO_5006183729" evidence="1">
    <location>
        <begin position="22"/>
        <end position="188"/>
    </location>
</feature>
<dbReference type="EMBL" id="JRLF01000015">
    <property type="protein sequence ID" value="KQB37639.1"/>
    <property type="molecule type" value="Genomic_DNA"/>
</dbReference>
<feature type="signal peptide" evidence="1">
    <location>
        <begin position="1"/>
        <end position="21"/>
    </location>
</feature>
<proteinExistence type="predicted"/>
<evidence type="ECO:0000313" key="2">
    <source>
        <dbReference type="EMBL" id="KQB37639.1"/>
    </source>
</evidence>
<reference evidence="2 3" key="1">
    <citation type="submission" date="2014-09" db="EMBL/GenBank/DDBJ databases">
        <title>Genome sequence of Flavobacterium aquidurense RC62.</title>
        <authorList>
            <person name="Kim J.F."/>
            <person name="Kwak M.-J."/>
        </authorList>
    </citation>
    <scope>NUCLEOTIDE SEQUENCE [LARGE SCALE GENOMIC DNA]</scope>
    <source>
        <strain evidence="2 3">RC62</strain>
    </source>
</reference>
<dbReference type="OrthoDB" id="1376560at2"/>
<evidence type="ECO:0000256" key="1">
    <source>
        <dbReference type="SAM" id="SignalP"/>
    </source>
</evidence>
<comment type="caution">
    <text evidence="2">The sequence shown here is derived from an EMBL/GenBank/DDBJ whole genome shotgun (WGS) entry which is preliminary data.</text>
</comment>
<protein>
    <submittedName>
        <fullName evidence="2">Uncharacterized protein</fullName>
    </submittedName>
</protein>
<dbReference type="PATRIC" id="fig|362413.3.peg.2753"/>
<dbReference type="Proteomes" id="UP000050443">
    <property type="component" value="Unassembled WGS sequence"/>
</dbReference>
<keyword evidence="1" id="KW-0732">Signal</keyword>
<dbReference type="RefSeq" id="WP_055098372.1">
    <property type="nucleotide sequence ID" value="NZ_JRLF01000015.1"/>
</dbReference>